<comment type="subcellular location">
    <subcellularLocation>
        <location evidence="1">Mitochondrion</location>
    </subcellularLocation>
</comment>
<dbReference type="Pfam" id="PF00329">
    <property type="entry name" value="Complex1_30kDa"/>
    <property type="match status" value="1"/>
</dbReference>
<evidence type="ECO:0000256" key="2">
    <source>
        <dbReference type="ARBA" id="ARBA00007569"/>
    </source>
</evidence>
<keyword evidence="10" id="KW-0496">Mitochondrion</keyword>
<dbReference type="HAMAP" id="MF_01357">
    <property type="entry name" value="NDH1_NuoC"/>
    <property type="match status" value="1"/>
</dbReference>
<evidence type="ECO:0000313" key="10">
    <source>
        <dbReference type="EMBL" id="AIM52030.1"/>
    </source>
</evidence>
<accession>A0A096Y6R6</accession>
<dbReference type="InterPro" id="IPR020396">
    <property type="entry name" value="NADH_UbQ_OxRdtase_CS"/>
</dbReference>
<comment type="similarity">
    <text evidence="2 8">Belongs to the complex I 30 kDa subunit family.</text>
</comment>
<dbReference type="GO" id="GO:0016020">
    <property type="term" value="C:membrane"/>
    <property type="evidence" value="ECO:0007669"/>
    <property type="project" value="UniProtKB-ARBA"/>
</dbReference>
<reference evidence="10" key="1">
    <citation type="journal article" date="2014" name="Genome Biol. Evol.">
        <title>The mitochondrial genomes of the glaucophytes Gloeochaete wittrockiana and Cyanoptyche gloeocystis: multilocus phylogenetics suggests a monophyletic archaeplastida.</title>
        <authorList>
            <person name="Jackson C."/>
            <person name="Reyes-Prieto A."/>
        </authorList>
    </citation>
    <scope>NUCLEOTIDE SEQUENCE</scope>
    <source>
        <strain evidence="10">SAG 46.84</strain>
    </source>
</reference>
<dbReference type="AlphaFoldDB" id="A0A096Y6R6"/>
<evidence type="ECO:0000256" key="6">
    <source>
        <dbReference type="ARBA" id="ARBA00023075"/>
    </source>
</evidence>
<gene>
    <name evidence="10" type="primary">nad9</name>
</gene>
<evidence type="ECO:0000256" key="5">
    <source>
        <dbReference type="ARBA" id="ARBA00023027"/>
    </source>
</evidence>
<evidence type="ECO:0000256" key="8">
    <source>
        <dbReference type="RuleBase" id="RU003456"/>
    </source>
</evidence>
<keyword evidence="5 8" id="KW-0520">NAD</keyword>
<keyword evidence="4 8" id="KW-1278">Translocase</keyword>
<dbReference type="InterPro" id="IPR001268">
    <property type="entry name" value="NADH_UbQ_OxRdtase_30kDa_su"/>
</dbReference>
<dbReference type="GO" id="GO:0016651">
    <property type="term" value="F:oxidoreductase activity, acting on NAD(P)H"/>
    <property type="evidence" value="ECO:0007669"/>
    <property type="project" value="InterPro"/>
</dbReference>
<dbReference type="PANTHER" id="PTHR10884">
    <property type="entry name" value="NADH DEHYDROGENASE UBIQUINONE IRON-SULFUR PROTEIN 3"/>
    <property type="match status" value="1"/>
</dbReference>
<dbReference type="EMBL" id="KJ867410">
    <property type="protein sequence ID" value="AIM52030.1"/>
    <property type="molecule type" value="Genomic_DNA"/>
</dbReference>
<dbReference type="FunFam" id="3.30.460.80:FF:000002">
    <property type="entry name" value="NADH dehydrogenase iron-sulfur protein 3, mitochondrial"/>
    <property type="match status" value="1"/>
</dbReference>
<dbReference type="PANTHER" id="PTHR10884:SF14">
    <property type="entry name" value="NADH DEHYDROGENASE [UBIQUINONE] IRON-SULFUR PROTEIN 3, MITOCHONDRIAL"/>
    <property type="match status" value="1"/>
</dbReference>
<organism evidence="10">
    <name type="scientific">Gloeochaete wittrockiana</name>
    <dbReference type="NCBI Taxonomy" id="38269"/>
    <lineage>
        <taxon>Eukaryota</taxon>
        <taxon>Glaucocystophyceae</taxon>
        <taxon>Gloeochaetales</taxon>
        <taxon>Gloeochaetaceae</taxon>
        <taxon>Gloeochaete</taxon>
    </lineage>
</organism>
<dbReference type="InterPro" id="IPR010218">
    <property type="entry name" value="NADH_DH_suC"/>
</dbReference>
<keyword evidence="6" id="KW-0830">Ubiquinone</keyword>
<proteinExistence type="inferred from homology"/>
<geneLocation type="mitochondrion" evidence="10"/>
<comment type="catalytic activity">
    <reaction evidence="7">
        <text>a ubiquinone + NADH + 5 H(+)(in) = a ubiquinol + NAD(+) + 4 H(+)(out)</text>
        <dbReference type="Rhea" id="RHEA:29091"/>
        <dbReference type="Rhea" id="RHEA-COMP:9565"/>
        <dbReference type="Rhea" id="RHEA-COMP:9566"/>
        <dbReference type="ChEBI" id="CHEBI:15378"/>
        <dbReference type="ChEBI" id="CHEBI:16389"/>
        <dbReference type="ChEBI" id="CHEBI:17976"/>
        <dbReference type="ChEBI" id="CHEBI:57540"/>
        <dbReference type="ChEBI" id="CHEBI:57945"/>
        <dbReference type="EC" id="7.1.1.2"/>
    </reaction>
</comment>
<dbReference type="NCBIfam" id="NF004733">
    <property type="entry name" value="PRK06074.1-5"/>
    <property type="match status" value="1"/>
</dbReference>
<name>A0A096Y6R6_9EUKA</name>
<dbReference type="InterPro" id="IPR037232">
    <property type="entry name" value="NADH_quin_OxRdtase_su_C/D-like"/>
</dbReference>
<keyword evidence="3 8" id="KW-0813">Transport</keyword>
<dbReference type="GeneID" id="20832906"/>
<sequence>MNSLEKYAKSLYNIIPNFIQDIKIVNNELIVFVDLKSIYNFFVFIKLHTNAQFKSLIEIAGIDYPNNIKRFEVSYELLSVVYNQRLRVKVLTDEVTPIDSIMPIFPSANWYEREVWDLFGVFFCNHLDLRRILTDYGFEGHPLRKDFPLSGYVEVRYDDVSKQVVNEPIEITQEFRNFDFNSPWEK</sequence>
<dbReference type="GO" id="GO:0008137">
    <property type="term" value="F:NADH dehydrogenase (ubiquinone) activity"/>
    <property type="evidence" value="ECO:0007669"/>
    <property type="project" value="UniProtKB-EC"/>
</dbReference>
<evidence type="ECO:0000256" key="1">
    <source>
        <dbReference type="ARBA" id="ARBA00004173"/>
    </source>
</evidence>
<evidence type="ECO:0000256" key="3">
    <source>
        <dbReference type="ARBA" id="ARBA00022448"/>
    </source>
</evidence>
<dbReference type="NCBIfam" id="TIGR01961">
    <property type="entry name" value="NuoC_fam"/>
    <property type="match status" value="1"/>
</dbReference>
<evidence type="ECO:0000256" key="7">
    <source>
        <dbReference type="ARBA" id="ARBA00049551"/>
    </source>
</evidence>
<feature type="domain" description="NADH:ubiquinone oxidoreductase 30kDa subunit" evidence="9">
    <location>
        <begin position="33"/>
        <end position="152"/>
    </location>
</feature>
<protein>
    <submittedName>
        <fullName evidence="10">NADH dehydrogenase subunit 9</fullName>
    </submittedName>
</protein>
<dbReference type="SUPFAM" id="SSF143243">
    <property type="entry name" value="Nqo5-like"/>
    <property type="match status" value="1"/>
</dbReference>
<dbReference type="PROSITE" id="PS00542">
    <property type="entry name" value="COMPLEX1_30K"/>
    <property type="match status" value="1"/>
</dbReference>
<evidence type="ECO:0000256" key="4">
    <source>
        <dbReference type="ARBA" id="ARBA00022967"/>
    </source>
</evidence>
<dbReference type="GO" id="GO:0005739">
    <property type="term" value="C:mitochondrion"/>
    <property type="evidence" value="ECO:0007669"/>
    <property type="project" value="UniProtKB-SubCell"/>
</dbReference>
<dbReference type="RefSeq" id="YP_009092444.1">
    <property type="nucleotide sequence ID" value="NC_025293.1"/>
</dbReference>
<reference evidence="10" key="2">
    <citation type="submission" date="2014-05" db="EMBL/GenBank/DDBJ databases">
        <authorList>
            <person name="Jackson C.J."/>
            <person name="Reyes-Prieto A."/>
        </authorList>
    </citation>
    <scope>NUCLEOTIDE SEQUENCE</scope>
    <source>
        <strain evidence="10">SAG 46.84</strain>
    </source>
</reference>
<dbReference type="Gene3D" id="3.30.460.80">
    <property type="entry name" value="NADH:ubiquinone oxidoreductase, 30kDa subunit"/>
    <property type="match status" value="1"/>
</dbReference>
<evidence type="ECO:0000259" key="9">
    <source>
        <dbReference type="Pfam" id="PF00329"/>
    </source>
</evidence>